<keyword evidence="5" id="KW-0663">Pyridoxal phosphate</keyword>
<comment type="cofactor">
    <cofactor evidence="1">
        <name>pyridoxal 5'-phosphate</name>
        <dbReference type="ChEBI" id="CHEBI:597326"/>
    </cofactor>
</comment>
<dbReference type="FunFam" id="1.20.1340.10:FF:000001">
    <property type="entry name" value="Histidine decarboxylase"/>
    <property type="match status" value="1"/>
</dbReference>
<comment type="caution">
    <text evidence="13">The sequence shown here is derived from an EMBL/GenBank/DDBJ whole genome shotgun (WGS) entry which is preliminary data.</text>
</comment>
<dbReference type="Proteomes" id="UP000663879">
    <property type="component" value="Unassembled WGS sequence"/>
</dbReference>
<protein>
    <recommendedName>
        <fullName evidence="8">Aromatic-L-amino-acid decarboxylase</fullName>
        <ecNumber evidence="7">4.1.1.28</ecNumber>
    </recommendedName>
    <alternativeName>
        <fullName evidence="9">DOPA decarboxylase</fullName>
    </alternativeName>
</protein>
<dbReference type="InterPro" id="IPR036875">
    <property type="entry name" value="Znf_CCHC_sf"/>
</dbReference>
<dbReference type="PRINTS" id="PR00800">
    <property type="entry name" value="YHDCRBOXLASE"/>
</dbReference>
<dbReference type="Pfam" id="PF00282">
    <property type="entry name" value="Pyridoxal_deC"/>
    <property type="match status" value="1"/>
</dbReference>
<dbReference type="GO" id="GO:0008270">
    <property type="term" value="F:zinc ion binding"/>
    <property type="evidence" value="ECO:0007669"/>
    <property type="project" value="InterPro"/>
</dbReference>
<dbReference type="GO" id="GO:0030170">
    <property type="term" value="F:pyridoxal phosphate binding"/>
    <property type="evidence" value="ECO:0007669"/>
    <property type="project" value="InterPro"/>
</dbReference>
<feature type="domain" description="CCHC-type" evidence="12">
    <location>
        <begin position="530"/>
        <end position="546"/>
    </location>
</feature>
<evidence type="ECO:0000256" key="5">
    <source>
        <dbReference type="ARBA" id="ARBA00022898"/>
    </source>
</evidence>
<dbReference type="Gene3D" id="1.20.5.340">
    <property type="match status" value="1"/>
</dbReference>
<dbReference type="GO" id="GO:0042427">
    <property type="term" value="P:serotonin biosynthetic process"/>
    <property type="evidence" value="ECO:0007669"/>
    <property type="project" value="TreeGrafter"/>
</dbReference>
<evidence type="ECO:0000313" key="14">
    <source>
        <dbReference type="Proteomes" id="UP000663879"/>
    </source>
</evidence>
<keyword evidence="6" id="KW-0456">Lyase</keyword>
<evidence type="ECO:0000256" key="3">
    <source>
        <dbReference type="ARBA" id="ARBA00022584"/>
    </source>
</evidence>
<evidence type="ECO:0000256" key="7">
    <source>
        <dbReference type="ARBA" id="ARBA00038886"/>
    </source>
</evidence>
<dbReference type="SMART" id="SM00343">
    <property type="entry name" value="ZnF_C2HC"/>
    <property type="match status" value="2"/>
</dbReference>
<keyword evidence="10" id="KW-0175">Coiled coil</keyword>
<dbReference type="InterPro" id="IPR015424">
    <property type="entry name" value="PyrdxlP-dep_Trfase"/>
</dbReference>
<dbReference type="SUPFAM" id="SSF57756">
    <property type="entry name" value="Retrovirus zinc finger-like domains"/>
    <property type="match status" value="1"/>
</dbReference>
<feature type="domain" description="CCHC-type" evidence="12">
    <location>
        <begin position="511"/>
        <end position="527"/>
    </location>
</feature>
<dbReference type="GO" id="GO:0003676">
    <property type="term" value="F:nucleic acid binding"/>
    <property type="evidence" value="ECO:0007669"/>
    <property type="project" value="InterPro"/>
</dbReference>
<dbReference type="OrthoDB" id="8065943at2759"/>
<dbReference type="Gene3D" id="1.20.1340.10">
    <property type="entry name" value="dopa decarboxylase, N-terminal domain"/>
    <property type="match status" value="1"/>
</dbReference>
<name>A0A813NZY6_9BILA</name>
<evidence type="ECO:0000256" key="8">
    <source>
        <dbReference type="ARBA" id="ARBA00040968"/>
    </source>
</evidence>
<dbReference type="Gene3D" id="3.40.640.10">
    <property type="entry name" value="Type I PLP-dependent aspartate aminotransferase-like (Major domain)"/>
    <property type="match status" value="1"/>
</dbReference>
<dbReference type="InterPro" id="IPR010977">
    <property type="entry name" value="Aromatic_deC"/>
</dbReference>
<dbReference type="InterPro" id="IPR001878">
    <property type="entry name" value="Znf_CCHC"/>
</dbReference>
<feature type="coiled-coil region" evidence="10">
    <location>
        <begin position="619"/>
        <end position="660"/>
    </location>
</feature>
<dbReference type="GO" id="GO:0004058">
    <property type="term" value="F:aromatic-L-amino-acid decarboxylase activity"/>
    <property type="evidence" value="ECO:0007669"/>
    <property type="project" value="UniProtKB-EC"/>
</dbReference>
<gene>
    <name evidence="13" type="ORF">OXX778_LOCUS3662</name>
</gene>
<keyword evidence="3" id="KW-0127">Catecholamine biosynthesis</keyword>
<dbReference type="PANTHER" id="PTHR11999:SF167">
    <property type="entry name" value="AROMATIC-L-AMINO-ACID DECARBOXYLASE"/>
    <property type="match status" value="1"/>
</dbReference>
<dbReference type="EMBL" id="CAJNOC010000330">
    <property type="protein sequence ID" value="CAF0746185.1"/>
    <property type="molecule type" value="Genomic_DNA"/>
</dbReference>
<organism evidence="13 14">
    <name type="scientific">Brachionus calyciflorus</name>
    <dbReference type="NCBI Taxonomy" id="104777"/>
    <lineage>
        <taxon>Eukaryota</taxon>
        <taxon>Metazoa</taxon>
        <taxon>Spiralia</taxon>
        <taxon>Gnathifera</taxon>
        <taxon>Rotifera</taxon>
        <taxon>Eurotatoria</taxon>
        <taxon>Monogononta</taxon>
        <taxon>Pseudotrocha</taxon>
        <taxon>Ploima</taxon>
        <taxon>Brachionidae</taxon>
        <taxon>Brachionus</taxon>
    </lineage>
</organism>
<evidence type="ECO:0000256" key="10">
    <source>
        <dbReference type="SAM" id="Coils"/>
    </source>
</evidence>
<evidence type="ECO:0000256" key="2">
    <source>
        <dbReference type="ARBA" id="ARBA00011738"/>
    </source>
</evidence>
<dbReference type="InterPro" id="IPR015421">
    <property type="entry name" value="PyrdxlP-dep_Trfase_major"/>
</dbReference>
<dbReference type="GO" id="GO:0006520">
    <property type="term" value="P:amino acid metabolic process"/>
    <property type="evidence" value="ECO:0007669"/>
    <property type="project" value="InterPro"/>
</dbReference>
<dbReference type="GO" id="GO:0005737">
    <property type="term" value="C:cytoplasm"/>
    <property type="evidence" value="ECO:0007669"/>
    <property type="project" value="TreeGrafter"/>
</dbReference>
<dbReference type="SUPFAM" id="SSF53383">
    <property type="entry name" value="PLP-dependent transferases"/>
    <property type="match status" value="1"/>
</dbReference>
<feature type="compositionally biased region" description="Basic and acidic residues" evidence="11">
    <location>
        <begin position="214"/>
        <end position="231"/>
    </location>
</feature>
<accession>A0A813NZY6</accession>
<reference evidence="13" key="1">
    <citation type="submission" date="2021-02" db="EMBL/GenBank/DDBJ databases">
        <authorList>
            <person name="Nowell W R."/>
        </authorList>
    </citation>
    <scope>NUCLEOTIDE SEQUENCE</scope>
    <source>
        <strain evidence="13">Ploen Becks lab</strain>
    </source>
</reference>
<feature type="region of interest" description="Disordered" evidence="11">
    <location>
        <begin position="195"/>
        <end position="254"/>
    </location>
</feature>
<evidence type="ECO:0000256" key="11">
    <source>
        <dbReference type="SAM" id="MobiDB-lite"/>
    </source>
</evidence>
<proteinExistence type="predicted"/>
<evidence type="ECO:0000256" key="9">
    <source>
        <dbReference type="ARBA" id="ARBA00041275"/>
    </source>
</evidence>
<dbReference type="GO" id="GO:0042423">
    <property type="term" value="P:catecholamine biosynthetic process"/>
    <property type="evidence" value="ECO:0007669"/>
    <property type="project" value="UniProtKB-KW"/>
</dbReference>
<dbReference type="Gene3D" id="4.10.60.10">
    <property type="entry name" value="Zinc finger, CCHC-type"/>
    <property type="match status" value="1"/>
</dbReference>
<dbReference type="PANTHER" id="PTHR11999">
    <property type="entry name" value="GROUP II PYRIDOXAL-5-PHOSPHATE DECARBOXYLASE"/>
    <property type="match status" value="1"/>
</dbReference>
<feature type="coiled-coil region" evidence="10">
    <location>
        <begin position="703"/>
        <end position="730"/>
    </location>
</feature>
<evidence type="ECO:0000259" key="12">
    <source>
        <dbReference type="SMART" id="SM00343"/>
    </source>
</evidence>
<evidence type="ECO:0000313" key="13">
    <source>
        <dbReference type="EMBL" id="CAF0746185.1"/>
    </source>
</evidence>
<dbReference type="AlphaFoldDB" id="A0A813NZY6"/>
<comment type="subunit">
    <text evidence="2">Homodimer.</text>
</comment>
<evidence type="ECO:0000256" key="4">
    <source>
        <dbReference type="ARBA" id="ARBA00022793"/>
    </source>
</evidence>
<sequence>MNSKEFRIHGKEMIDLVADYLETIENRQVLPSVQPGYLKELIPSEAPDNPDKWDDLISDIERVIMPGLTHWQSPHFHAYFPIANSYPSICADIFSDATACMGFSWISSPACTELEVVMMDWLAKLLSLPEFYLASSGGLGGGVIQGAASESVLIILLSARNKAIHEAKLEHPEWSDHLIRSKLVAYCSELTSKNKQKKAKEQGKQATNEYGNQETRRQILEEIERMEGKEIDENEHENEQSQAESSTERENDQSNMIIETIEEVLKAGSSQINQPVLSQTNNEIQETTLYQDEGKQTNAISNTNEMNQIRKRWQNIEGSRNDVHLDQEQQVINSELEQKYPRQKYEVVITGENLRNFNDIYTRIKEIHRCKGINNPLTIHPWHDVENDKHSLTIAVNNIEEYKALKNDWPKDAFGLGVKTTDKPPNLFVIINNVDKNIKIDQNDARMTEIRKRYGVIDIERIYGQDKNPSNKVKANVLTLFNYIDILKNGIYLDFTSIKHNVKPSINYSKTCNKCGNLNHSSKECRNRERCLKCGSYDHLIFNCENSPKCINCNRAHQCNSDACDILANKTLNSNKYILDILVKENIIQSVETIFKIPRVIEEPVQKFDLNENFEKIIKNILDEKLSDHNIRLNNLENSNKEQKTKIHELKGDILNLNKEVGEINCNVSSIKKNVNVFQTDLNSVKTDVNNVESDMILVKQDVNLANKNLEMLKKDFDFVKNELNGLNTKFNSFNEMSSTSHTETHKLLSLVLERFNNQKSPNDEKNLSTE</sequence>
<dbReference type="InterPro" id="IPR002129">
    <property type="entry name" value="PyrdxlP-dep_de-COase"/>
</dbReference>
<dbReference type="EC" id="4.1.1.28" evidence="7"/>
<evidence type="ECO:0000256" key="6">
    <source>
        <dbReference type="ARBA" id="ARBA00023239"/>
    </source>
</evidence>
<keyword evidence="4" id="KW-0210">Decarboxylase</keyword>
<evidence type="ECO:0000256" key="1">
    <source>
        <dbReference type="ARBA" id="ARBA00001933"/>
    </source>
</evidence>
<dbReference type="GO" id="GO:0019752">
    <property type="term" value="P:carboxylic acid metabolic process"/>
    <property type="evidence" value="ECO:0007669"/>
    <property type="project" value="InterPro"/>
</dbReference>
<keyword evidence="14" id="KW-1185">Reference proteome</keyword>